<gene>
    <name evidence="3" type="ORF">SIM66_09725</name>
</gene>
<feature type="transmembrane region" description="Helical" evidence="2">
    <location>
        <begin position="118"/>
        <end position="137"/>
    </location>
</feature>
<feature type="region of interest" description="Disordered" evidence="1">
    <location>
        <begin position="1"/>
        <end position="20"/>
    </location>
</feature>
<sequence length="253" mass="28002">MDDQQIKGKSQEEKKHTRVETEHIKTAKSIGFGLSNIVAVILSLIGSIASTFTSKSLNGAFNFELPHLHWIVLVVALNIIYVAASYAVVAFTDKGGFLALIFRIPSWVELRNFGDQRVARISYVAMAAIPIAAYFIVENPLQLELLRGAKLPLNTKISFFIAFFLSLALLTFAVGCPKEFNRKPAFEGAKTVNVVLTSVERSVVNVREDLEFFDADLDASKLGLRGFCWLFYTLGLVLSVILLIRAALFVLKA</sequence>
<evidence type="ECO:0000313" key="3">
    <source>
        <dbReference type="EMBL" id="MDX5951469.1"/>
    </source>
</evidence>
<evidence type="ECO:0008006" key="5">
    <source>
        <dbReference type="Google" id="ProtNLM"/>
    </source>
</evidence>
<feature type="transmembrane region" description="Helical" evidence="2">
    <location>
        <begin position="157"/>
        <end position="176"/>
    </location>
</feature>
<feature type="transmembrane region" description="Helical" evidence="2">
    <location>
        <begin position="30"/>
        <end position="50"/>
    </location>
</feature>
<accession>A0ABU4P2I7</accession>
<dbReference type="RefSeq" id="WP_137165203.1">
    <property type="nucleotide sequence ID" value="NZ_CP012915.1"/>
</dbReference>
<proteinExistence type="predicted"/>
<comment type="caution">
    <text evidence="3">The sequence shown here is derived from an EMBL/GenBank/DDBJ whole genome shotgun (WGS) entry which is preliminary data.</text>
</comment>
<evidence type="ECO:0000313" key="4">
    <source>
        <dbReference type="Proteomes" id="UP001277471"/>
    </source>
</evidence>
<feature type="transmembrane region" description="Helical" evidence="2">
    <location>
        <begin position="229"/>
        <end position="251"/>
    </location>
</feature>
<reference evidence="3 4" key="1">
    <citation type="submission" date="2023-11" db="EMBL/GenBank/DDBJ databases">
        <title>MicrobeMod: A computational toolkit for identifying prokaryotic methylation and restriction-modification with nanopore sequencing.</title>
        <authorList>
            <person name="Crits-Christoph A."/>
            <person name="Kang S.C."/>
            <person name="Lee H."/>
            <person name="Ostrov N."/>
        </authorList>
    </citation>
    <scope>NUCLEOTIDE SEQUENCE [LARGE SCALE GENOMIC DNA]</scope>
    <source>
        <strain evidence="3 4">ATCC 29145</strain>
    </source>
</reference>
<name>A0ABU4P2I7_AZOBR</name>
<feature type="transmembrane region" description="Helical" evidence="2">
    <location>
        <begin position="70"/>
        <end position="91"/>
    </location>
</feature>
<evidence type="ECO:0000256" key="1">
    <source>
        <dbReference type="SAM" id="MobiDB-lite"/>
    </source>
</evidence>
<evidence type="ECO:0000256" key="2">
    <source>
        <dbReference type="SAM" id="Phobius"/>
    </source>
</evidence>
<dbReference type="Proteomes" id="UP001277471">
    <property type="component" value="Unassembled WGS sequence"/>
</dbReference>
<keyword evidence="4" id="KW-1185">Reference proteome</keyword>
<organism evidence="3 4">
    <name type="scientific">Azospirillum brasilense</name>
    <dbReference type="NCBI Taxonomy" id="192"/>
    <lineage>
        <taxon>Bacteria</taxon>
        <taxon>Pseudomonadati</taxon>
        <taxon>Pseudomonadota</taxon>
        <taxon>Alphaproteobacteria</taxon>
        <taxon>Rhodospirillales</taxon>
        <taxon>Azospirillaceae</taxon>
        <taxon>Azospirillum</taxon>
    </lineage>
</organism>
<keyword evidence="2" id="KW-0472">Membrane</keyword>
<protein>
    <recommendedName>
        <fullName evidence="5">DUF4328 domain-containing protein</fullName>
    </recommendedName>
</protein>
<dbReference type="EMBL" id="JAWXYC010000003">
    <property type="protein sequence ID" value="MDX5951469.1"/>
    <property type="molecule type" value="Genomic_DNA"/>
</dbReference>
<keyword evidence="2" id="KW-1133">Transmembrane helix</keyword>
<keyword evidence="2" id="KW-0812">Transmembrane</keyword>
<dbReference type="GeneID" id="56452946"/>